<dbReference type="Proteomes" id="UP000444721">
    <property type="component" value="Unassembled WGS sequence"/>
</dbReference>
<reference evidence="2 3" key="1">
    <citation type="journal article" date="2019" name="Sci. Rep.">
        <title>Nanopore sequencing improves the draft genome of the human pathogenic amoeba Naegleria fowleri.</title>
        <authorList>
            <person name="Liechti N."/>
            <person name="Schurch N."/>
            <person name="Bruggmann R."/>
            <person name="Wittwer M."/>
        </authorList>
    </citation>
    <scope>NUCLEOTIDE SEQUENCE [LARGE SCALE GENOMIC DNA]</scope>
    <source>
        <strain evidence="2 3">ATCC 30894</strain>
    </source>
</reference>
<evidence type="ECO:0000313" key="3">
    <source>
        <dbReference type="Proteomes" id="UP000444721"/>
    </source>
</evidence>
<dbReference type="VEuPathDB" id="AmoebaDB:FDP41_009703"/>
<proteinExistence type="predicted"/>
<name>A0A6A5B0A1_NAEFO</name>
<dbReference type="OMA" id="FIHISPK"/>
<dbReference type="EMBL" id="VFQX01000072">
    <property type="protein sequence ID" value="KAF0972007.1"/>
    <property type="molecule type" value="Genomic_DNA"/>
</dbReference>
<gene>
    <name evidence="2" type="ORF">FDP41_009703</name>
</gene>
<accession>A0A6A5B0A1</accession>
<comment type="caution">
    <text evidence="2">The sequence shown here is derived from an EMBL/GenBank/DDBJ whole genome shotgun (WGS) entry which is preliminary data.</text>
</comment>
<dbReference type="AlphaFoldDB" id="A0A6A5B0A1"/>
<feature type="compositionally biased region" description="Low complexity" evidence="1">
    <location>
        <begin position="33"/>
        <end position="56"/>
    </location>
</feature>
<evidence type="ECO:0000256" key="1">
    <source>
        <dbReference type="SAM" id="MobiDB-lite"/>
    </source>
</evidence>
<feature type="compositionally biased region" description="Basic and acidic residues" evidence="1">
    <location>
        <begin position="60"/>
        <end position="88"/>
    </location>
</feature>
<evidence type="ECO:0000313" key="2">
    <source>
        <dbReference type="EMBL" id="KAF0972007.1"/>
    </source>
</evidence>
<protein>
    <submittedName>
        <fullName evidence="2">Uncharacterized protein</fullName>
    </submittedName>
</protein>
<dbReference type="OrthoDB" id="10453492at2759"/>
<feature type="compositionally biased region" description="Polar residues" evidence="1">
    <location>
        <begin position="104"/>
        <end position="125"/>
    </location>
</feature>
<dbReference type="VEuPathDB" id="AmoebaDB:NfTy_087490"/>
<organism evidence="2 3">
    <name type="scientific">Naegleria fowleri</name>
    <name type="common">Brain eating amoeba</name>
    <dbReference type="NCBI Taxonomy" id="5763"/>
    <lineage>
        <taxon>Eukaryota</taxon>
        <taxon>Discoba</taxon>
        <taxon>Heterolobosea</taxon>
        <taxon>Tetramitia</taxon>
        <taxon>Eutetramitia</taxon>
        <taxon>Vahlkampfiidae</taxon>
        <taxon>Naegleria</taxon>
    </lineage>
</organism>
<dbReference type="GeneID" id="68116918"/>
<feature type="region of interest" description="Disordered" evidence="1">
    <location>
        <begin position="30"/>
        <end position="125"/>
    </location>
</feature>
<sequence>MQNDKLALEVQKIALDFFLFGKEPPVIEKKEIQPSITNSSPNISSSSASSNSQSSSFENIEFKIPKSKSKFDGSSKPKQISDSDKKTETSQIPARFNNNEEPKSSTGNASSSAKKGSLEESSQLEVNTFRSFKQKTSRFINIEAGEVDESARQQFGEIFSQQSFGSPAFSSSVMDINFSDDE</sequence>
<dbReference type="VEuPathDB" id="AmoebaDB:NF0004100"/>
<dbReference type="RefSeq" id="XP_044556722.1">
    <property type="nucleotide sequence ID" value="XM_044713690.1"/>
</dbReference>
<keyword evidence="3" id="KW-1185">Reference proteome</keyword>